<name>A0A1I7WL59_HETBA</name>
<keyword evidence="1" id="KW-1185">Reference proteome</keyword>
<protein>
    <submittedName>
        <fullName evidence="2">Gram-positive signal peptide protein, YSIRK family</fullName>
    </submittedName>
</protein>
<proteinExistence type="predicted"/>
<evidence type="ECO:0000313" key="1">
    <source>
        <dbReference type="Proteomes" id="UP000095283"/>
    </source>
</evidence>
<dbReference type="InterPro" id="IPR023534">
    <property type="entry name" value="Rof/RNase_P-like"/>
</dbReference>
<dbReference type="AlphaFoldDB" id="A0A1I7WL59"/>
<dbReference type="Proteomes" id="UP000095283">
    <property type="component" value="Unplaced"/>
</dbReference>
<reference evidence="2" key="1">
    <citation type="submission" date="2016-11" db="UniProtKB">
        <authorList>
            <consortium name="WormBaseParasite"/>
        </authorList>
    </citation>
    <scope>IDENTIFICATION</scope>
</reference>
<dbReference type="SUPFAM" id="SSF101744">
    <property type="entry name" value="Rof/RNase P subunit-like"/>
    <property type="match status" value="1"/>
</dbReference>
<dbReference type="WBParaSite" id="Hba_05876">
    <property type="protein sequence ID" value="Hba_05876"/>
    <property type="gene ID" value="Hba_05876"/>
</dbReference>
<sequence>MEAKGSNKLGKLLKIGIVGIVALETRHTFHLITKQDKYVGAL</sequence>
<organism evidence="1 2">
    <name type="scientific">Heterorhabditis bacteriophora</name>
    <name type="common">Entomopathogenic nematode worm</name>
    <dbReference type="NCBI Taxonomy" id="37862"/>
    <lineage>
        <taxon>Eukaryota</taxon>
        <taxon>Metazoa</taxon>
        <taxon>Ecdysozoa</taxon>
        <taxon>Nematoda</taxon>
        <taxon>Chromadorea</taxon>
        <taxon>Rhabditida</taxon>
        <taxon>Rhabditina</taxon>
        <taxon>Rhabditomorpha</taxon>
        <taxon>Strongyloidea</taxon>
        <taxon>Heterorhabditidae</taxon>
        <taxon>Heterorhabditis</taxon>
    </lineage>
</organism>
<evidence type="ECO:0000313" key="2">
    <source>
        <dbReference type="WBParaSite" id="Hba_05876"/>
    </source>
</evidence>
<accession>A0A1I7WL59</accession>